<accession>A0A4P9W6Q8</accession>
<protein>
    <submittedName>
        <fullName evidence="2">Uncharacterized protein</fullName>
    </submittedName>
</protein>
<gene>
    <name evidence="2" type="ORF">BDK51DRAFT_34626</name>
</gene>
<evidence type="ECO:0000313" key="2">
    <source>
        <dbReference type="EMBL" id="RKO87063.1"/>
    </source>
</evidence>
<name>A0A4P9W6Q8_9FUNG</name>
<keyword evidence="3" id="KW-1185">Reference proteome</keyword>
<reference evidence="3" key="1">
    <citation type="journal article" date="2018" name="Nat. Microbiol.">
        <title>Leveraging single-cell genomics to expand the fungal tree of life.</title>
        <authorList>
            <person name="Ahrendt S.R."/>
            <person name="Quandt C.A."/>
            <person name="Ciobanu D."/>
            <person name="Clum A."/>
            <person name="Salamov A."/>
            <person name="Andreopoulos B."/>
            <person name="Cheng J.F."/>
            <person name="Woyke T."/>
            <person name="Pelin A."/>
            <person name="Henrissat B."/>
            <person name="Reynolds N.K."/>
            <person name="Benny G.L."/>
            <person name="Smith M.E."/>
            <person name="James T.Y."/>
            <person name="Grigoriev I.V."/>
        </authorList>
    </citation>
    <scope>NUCLEOTIDE SEQUENCE [LARGE SCALE GENOMIC DNA]</scope>
</reference>
<proteinExistence type="predicted"/>
<feature type="compositionally biased region" description="Polar residues" evidence="1">
    <location>
        <begin position="38"/>
        <end position="47"/>
    </location>
</feature>
<sequence length="176" mass="19626">MSKPRPSLAPPLPASKKASPPHPKQPQPRKEYVLGGQMSPSAESTNVAGEGVGRFRADPLGFMLRLTSESSAFYSGTGWRAYQKYIGARIFYPKYSAEIREALMSSDRLQTAVKVVARARYQQLLAGSQRERLALMKGKGRVRHVVLEEIEKDTLATLKRMMDGMVAEMNSLRTIR</sequence>
<feature type="region of interest" description="Disordered" evidence="1">
    <location>
        <begin position="1"/>
        <end position="50"/>
    </location>
</feature>
<dbReference type="OrthoDB" id="10255570at2759"/>
<organism evidence="2 3">
    <name type="scientific">Blyttiomyces helicus</name>
    <dbReference type="NCBI Taxonomy" id="388810"/>
    <lineage>
        <taxon>Eukaryota</taxon>
        <taxon>Fungi</taxon>
        <taxon>Fungi incertae sedis</taxon>
        <taxon>Chytridiomycota</taxon>
        <taxon>Chytridiomycota incertae sedis</taxon>
        <taxon>Chytridiomycetes</taxon>
        <taxon>Chytridiomycetes incertae sedis</taxon>
        <taxon>Blyttiomyces</taxon>
    </lineage>
</organism>
<dbReference type="EMBL" id="KZ997711">
    <property type="protein sequence ID" value="RKO87063.1"/>
    <property type="molecule type" value="Genomic_DNA"/>
</dbReference>
<evidence type="ECO:0000313" key="3">
    <source>
        <dbReference type="Proteomes" id="UP000269721"/>
    </source>
</evidence>
<dbReference type="Proteomes" id="UP000269721">
    <property type="component" value="Unassembled WGS sequence"/>
</dbReference>
<dbReference type="AlphaFoldDB" id="A0A4P9W6Q8"/>
<evidence type="ECO:0000256" key="1">
    <source>
        <dbReference type="SAM" id="MobiDB-lite"/>
    </source>
</evidence>